<organism evidence="3 4">
    <name type="scientific">Dryococelus australis</name>
    <dbReference type="NCBI Taxonomy" id="614101"/>
    <lineage>
        <taxon>Eukaryota</taxon>
        <taxon>Metazoa</taxon>
        <taxon>Ecdysozoa</taxon>
        <taxon>Arthropoda</taxon>
        <taxon>Hexapoda</taxon>
        <taxon>Insecta</taxon>
        <taxon>Pterygota</taxon>
        <taxon>Neoptera</taxon>
        <taxon>Polyneoptera</taxon>
        <taxon>Phasmatodea</taxon>
        <taxon>Verophasmatodea</taxon>
        <taxon>Anareolatae</taxon>
        <taxon>Phasmatidae</taxon>
        <taxon>Eurycanthinae</taxon>
        <taxon>Dryococelus</taxon>
    </lineage>
</organism>
<comment type="caution">
    <text evidence="3">The sequence shown here is derived from an EMBL/GenBank/DDBJ whole genome shotgun (WGS) entry which is preliminary data.</text>
</comment>
<evidence type="ECO:0000313" key="4">
    <source>
        <dbReference type="Proteomes" id="UP001159363"/>
    </source>
</evidence>
<reference evidence="3 4" key="1">
    <citation type="submission" date="2023-02" db="EMBL/GenBank/DDBJ databases">
        <title>LHISI_Scaffold_Assembly.</title>
        <authorList>
            <person name="Stuart O.P."/>
            <person name="Cleave R."/>
            <person name="Magrath M.J.L."/>
            <person name="Mikheyev A.S."/>
        </authorList>
    </citation>
    <scope>NUCLEOTIDE SEQUENCE [LARGE SCALE GENOMIC DNA]</scope>
    <source>
        <strain evidence="3">Daus_M_001</strain>
        <tissue evidence="3">Leg muscle</tissue>
    </source>
</reference>
<dbReference type="Proteomes" id="UP001159363">
    <property type="component" value="Chromosome 2"/>
</dbReference>
<proteinExistence type="predicted"/>
<evidence type="ECO:0000256" key="2">
    <source>
        <dbReference type="SAM" id="SignalP"/>
    </source>
</evidence>
<feature type="chain" id="PRO_5045829184" evidence="2">
    <location>
        <begin position="23"/>
        <end position="502"/>
    </location>
</feature>
<keyword evidence="4" id="KW-1185">Reference proteome</keyword>
<name>A0ABQ9IBU4_9NEOP</name>
<gene>
    <name evidence="3" type="ORF">PR048_006759</name>
</gene>
<evidence type="ECO:0000313" key="3">
    <source>
        <dbReference type="EMBL" id="KAJ8894149.1"/>
    </source>
</evidence>
<protein>
    <submittedName>
        <fullName evidence="3">Uncharacterized protein</fullName>
    </submittedName>
</protein>
<feature type="region of interest" description="Disordered" evidence="1">
    <location>
        <begin position="426"/>
        <end position="460"/>
    </location>
</feature>
<keyword evidence="2" id="KW-0732">Signal</keyword>
<accession>A0ABQ9IBU4</accession>
<feature type="signal peptide" evidence="2">
    <location>
        <begin position="1"/>
        <end position="22"/>
    </location>
</feature>
<evidence type="ECO:0000256" key="1">
    <source>
        <dbReference type="SAM" id="MobiDB-lite"/>
    </source>
</evidence>
<sequence length="502" mass="54578">MGRSNRLMRWLIALRCPGLVRRTFWRVPAKVVASTFPRHEHYQALMGRDGKSFRIQDPAPIRGEGCGRFPLSSFHFAVHLLGDRYACWDGFYSRRSIRPIGRGDVVFRLLSSHQGEPGSIPGGVDHGFSHVGIVPDDSAGLRVFLENSRFPSSCIPALLRLASPTSALKTSILRATQISSLNNSLYLGVGGQRLYLNVSCNGPLVPRTPAAHANKMASLTNMSGHQSTAGNLTRQQVAQPVGNLPHHAVANRTRGLVSGISHSQSAAEYAQIKGISVVSHPETLLPGPSAAPPAKSPTAISLALVDQSTLLAPPRVCVDIIQFGRSPPCTGGGDSRKIADIRTASPVRYSPQRLLPRWFPALASDASLDSVEASRPVSGSKTRRLSPTPIFSNYPITKFLYLEEILREKECWISFFISKDENTSREEGAGFNQSGVQAHHSREGSGAIGPLPPESPVDSLKIKKKGSELPVSISRANTCWFLHDQKKMARTCEKKGKIINLI</sequence>
<dbReference type="EMBL" id="JARBHB010000002">
    <property type="protein sequence ID" value="KAJ8894149.1"/>
    <property type="molecule type" value="Genomic_DNA"/>
</dbReference>